<dbReference type="EMBL" id="PCRE01000041">
    <property type="protein sequence ID" value="PIP14873.1"/>
    <property type="molecule type" value="Genomic_DNA"/>
</dbReference>
<feature type="transmembrane region" description="Helical" evidence="1">
    <location>
        <begin position="9"/>
        <end position="30"/>
    </location>
</feature>
<evidence type="ECO:0000313" key="2">
    <source>
        <dbReference type="EMBL" id="PIP14873.1"/>
    </source>
</evidence>
<accession>A0A2G9Y824</accession>
<name>A0A2G9Y824_9BACT</name>
<protein>
    <submittedName>
        <fullName evidence="2">Uncharacterized protein</fullName>
    </submittedName>
</protein>
<sequence length="66" mass="7612">MAIITINISFLKIVSSFFNNIGAALFLSLFTIRDPWVLFKTLLFVIISLSFAYVCEEFINQYARLN</sequence>
<evidence type="ECO:0000313" key="3">
    <source>
        <dbReference type="Proteomes" id="UP000231025"/>
    </source>
</evidence>
<evidence type="ECO:0000256" key="1">
    <source>
        <dbReference type="SAM" id="Phobius"/>
    </source>
</evidence>
<comment type="caution">
    <text evidence="2">The sequence shown here is derived from an EMBL/GenBank/DDBJ whole genome shotgun (WGS) entry which is preliminary data.</text>
</comment>
<feature type="transmembrane region" description="Helical" evidence="1">
    <location>
        <begin position="36"/>
        <end position="55"/>
    </location>
</feature>
<organism evidence="2 3">
    <name type="scientific">Candidatus Roizmanbacteria bacterium CG23_combo_of_CG06-09_8_20_14_all_35_49</name>
    <dbReference type="NCBI Taxonomy" id="1974863"/>
    <lineage>
        <taxon>Bacteria</taxon>
        <taxon>Candidatus Roizmaniibacteriota</taxon>
    </lineage>
</organism>
<gene>
    <name evidence="2" type="ORF">COX47_02810</name>
</gene>
<dbReference type="Proteomes" id="UP000231025">
    <property type="component" value="Unassembled WGS sequence"/>
</dbReference>
<keyword evidence="1" id="KW-1133">Transmembrane helix</keyword>
<reference evidence="2 3" key="1">
    <citation type="submission" date="2017-09" db="EMBL/GenBank/DDBJ databases">
        <title>Depth-based differentiation of microbial function through sediment-hosted aquifers and enrichment of novel symbionts in the deep terrestrial subsurface.</title>
        <authorList>
            <person name="Probst A.J."/>
            <person name="Ladd B."/>
            <person name="Jarett J.K."/>
            <person name="Geller-Mcgrath D.E."/>
            <person name="Sieber C.M."/>
            <person name="Emerson J.B."/>
            <person name="Anantharaman K."/>
            <person name="Thomas B.C."/>
            <person name="Malmstrom R."/>
            <person name="Stieglmeier M."/>
            <person name="Klingl A."/>
            <person name="Woyke T."/>
            <person name="Ryan C.M."/>
            <person name="Banfield J.F."/>
        </authorList>
    </citation>
    <scope>NUCLEOTIDE SEQUENCE [LARGE SCALE GENOMIC DNA]</scope>
    <source>
        <strain evidence="2">CG23_combo_of_CG06-09_8_20_14_all_35_49</strain>
    </source>
</reference>
<proteinExistence type="predicted"/>
<keyword evidence="1" id="KW-0812">Transmembrane</keyword>
<dbReference type="AlphaFoldDB" id="A0A2G9Y824"/>
<keyword evidence="1" id="KW-0472">Membrane</keyword>